<dbReference type="AlphaFoldDB" id="A0A8S3WUS6"/>
<feature type="signal peptide" evidence="1">
    <location>
        <begin position="1"/>
        <end position="22"/>
    </location>
</feature>
<accession>A0A8S3WUS6</accession>
<reference evidence="2" key="1">
    <citation type="submission" date="2021-04" db="EMBL/GenBank/DDBJ databases">
        <authorList>
            <person name="Tunstrom K."/>
        </authorList>
    </citation>
    <scope>NUCLEOTIDE SEQUENCE</scope>
</reference>
<keyword evidence="1" id="KW-0732">Signal</keyword>
<evidence type="ECO:0000313" key="2">
    <source>
        <dbReference type="EMBL" id="CAG4979795.1"/>
    </source>
</evidence>
<dbReference type="Proteomes" id="UP000691718">
    <property type="component" value="Unassembled WGS sequence"/>
</dbReference>
<proteinExistence type="predicted"/>
<sequence length="245" mass="27965">MICLMSMGFAILVTSDIGQALSSKIDFGEEQGSTMIATNSSKENEDVEVQHTIVVSTKLKNNNNRRGLHTSRDDGGPVSHTFSHVKNIKEDDSGEVPVMKGYKAVETTKILTPDTRLKLQVIPVNGYTRYNTPDEYDIYPNIVTNPMQFKPSSFYNNINWWNQHNTRSFNNYNRRNDRTGYPNIQQSGFHRSISDDSVRDFYCKKCRELSGPQDIKGCIQQRSNPWYSENTTPKIKIDGKLVKLN</sequence>
<dbReference type="OrthoDB" id="7449519at2759"/>
<organism evidence="2 3">
    <name type="scientific">Parnassius apollo</name>
    <name type="common">Apollo butterfly</name>
    <name type="synonym">Papilio apollo</name>
    <dbReference type="NCBI Taxonomy" id="110799"/>
    <lineage>
        <taxon>Eukaryota</taxon>
        <taxon>Metazoa</taxon>
        <taxon>Ecdysozoa</taxon>
        <taxon>Arthropoda</taxon>
        <taxon>Hexapoda</taxon>
        <taxon>Insecta</taxon>
        <taxon>Pterygota</taxon>
        <taxon>Neoptera</taxon>
        <taxon>Endopterygota</taxon>
        <taxon>Lepidoptera</taxon>
        <taxon>Glossata</taxon>
        <taxon>Ditrysia</taxon>
        <taxon>Papilionoidea</taxon>
        <taxon>Papilionidae</taxon>
        <taxon>Parnassiinae</taxon>
        <taxon>Parnassini</taxon>
        <taxon>Parnassius</taxon>
        <taxon>Parnassius</taxon>
    </lineage>
</organism>
<name>A0A8S3WUS6_PARAO</name>
<evidence type="ECO:0000313" key="3">
    <source>
        <dbReference type="Proteomes" id="UP000691718"/>
    </source>
</evidence>
<comment type="caution">
    <text evidence="2">The sequence shown here is derived from an EMBL/GenBank/DDBJ whole genome shotgun (WGS) entry which is preliminary data.</text>
</comment>
<protein>
    <submittedName>
        <fullName evidence="2">(apollo) hypothetical protein</fullName>
    </submittedName>
</protein>
<dbReference type="EMBL" id="CAJQZP010000693">
    <property type="protein sequence ID" value="CAG4979795.1"/>
    <property type="molecule type" value="Genomic_DNA"/>
</dbReference>
<evidence type="ECO:0000256" key="1">
    <source>
        <dbReference type="SAM" id="SignalP"/>
    </source>
</evidence>
<keyword evidence="3" id="KW-1185">Reference proteome</keyword>
<gene>
    <name evidence="2" type="ORF">PAPOLLO_LOCUS10017</name>
</gene>
<feature type="chain" id="PRO_5035745818" evidence="1">
    <location>
        <begin position="23"/>
        <end position="245"/>
    </location>
</feature>